<dbReference type="GO" id="GO:0005886">
    <property type="term" value="C:plasma membrane"/>
    <property type="evidence" value="ECO:0007669"/>
    <property type="project" value="UniProtKB-SubCell"/>
</dbReference>
<dbReference type="Pfam" id="PF00512">
    <property type="entry name" value="HisKA"/>
    <property type="match status" value="1"/>
</dbReference>
<dbReference type="InterPro" id="IPR004358">
    <property type="entry name" value="Sig_transdc_His_kin-like_C"/>
</dbReference>
<evidence type="ECO:0000256" key="8">
    <source>
        <dbReference type="ARBA" id="ARBA00022741"/>
    </source>
</evidence>
<dbReference type="InterPro" id="IPR057640">
    <property type="entry name" value="Cache_WalK"/>
</dbReference>
<dbReference type="InterPro" id="IPR003660">
    <property type="entry name" value="HAMP_dom"/>
</dbReference>
<evidence type="ECO:0000259" key="15">
    <source>
        <dbReference type="PROSITE" id="PS50109"/>
    </source>
</evidence>
<evidence type="ECO:0000256" key="13">
    <source>
        <dbReference type="ARBA" id="ARBA00023136"/>
    </source>
</evidence>
<keyword evidence="9 17" id="KW-0418">Kinase</keyword>
<dbReference type="Gene3D" id="3.30.450.20">
    <property type="entry name" value="PAS domain"/>
    <property type="match status" value="1"/>
</dbReference>
<evidence type="ECO:0000313" key="17">
    <source>
        <dbReference type="EMBL" id="AEV67194.1"/>
    </source>
</evidence>
<dbReference type="PRINTS" id="PR00344">
    <property type="entry name" value="BCTRLSENSOR"/>
</dbReference>
<keyword evidence="18" id="KW-1185">Reference proteome</keyword>
<keyword evidence="13 14" id="KW-0472">Membrane</keyword>
<dbReference type="FunFam" id="3.30.565.10:FF:000006">
    <property type="entry name" value="Sensor histidine kinase WalK"/>
    <property type="match status" value="1"/>
</dbReference>
<keyword evidence="12" id="KW-0902">Two-component regulatory system</keyword>
<keyword evidence="5" id="KW-0597">Phosphoprotein</keyword>
<dbReference type="Pfam" id="PF00672">
    <property type="entry name" value="HAMP"/>
    <property type="match status" value="1"/>
</dbReference>
<keyword evidence="11 14" id="KW-1133">Transmembrane helix</keyword>
<dbReference type="AlphaFoldDB" id="G8LSD3"/>
<dbReference type="GO" id="GO:0000155">
    <property type="term" value="F:phosphorelay sensor kinase activity"/>
    <property type="evidence" value="ECO:0007669"/>
    <property type="project" value="InterPro"/>
</dbReference>
<dbReference type="InterPro" id="IPR036890">
    <property type="entry name" value="HATPase_C_sf"/>
</dbReference>
<reference evidence="17 18" key="2">
    <citation type="journal article" date="2012" name="Stand. Genomic Sci.">
        <title>Complete Genome Sequence of Clostridium clariflavum DSM 19732.</title>
        <authorList>
            <person name="Izquierdo J.A."/>
            <person name="Goodwin L."/>
            <person name="Davenport K.W."/>
            <person name="Teshima H."/>
            <person name="Bruce D."/>
            <person name="Detter C."/>
            <person name="Tapia R."/>
            <person name="Han S."/>
            <person name="Land M."/>
            <person name="Hauser L."/>
            <person name="Jeffries C.D."/>
            <person name="Han J."/>
            <person name="Pitluck S."/>
            <person name="Nolan M."/>
            <person name="Chen A."/>
            <person name="Huntemann M."/>
            <person name="Mavromatis K."/>
            <person name="Mikhailova N."/>
            <person name="Liolios K."/>
            <person name="Woyke T."/>
            <person name="Lynd L.R."/>
        </authorList>
    </citation>
    <scope>NUCLEOTIDE SEQUENCE [LARGE SCALE GENOMIC DNA]</scope>
    <source>
        <strain evidence="18">DSM 19732 / NBRC 101661 / EBR45</strain>
    </source>
</reference>
<dbReference type="STRING" id="720554.Clocl_0470"/>
<evidence type="ECO:0000256" key="10">
    <source>
        <dbReference type="ARBA" id="ARBA00022840"/>
    </source>
</evidence>
<evidence type="ECO:0000256" key="1">
    <source>
        <dbReference type="ARBA" id="ARBA00000085"/>
    </source>
</evidence>
<dbReference type="InterPro" id="IPR036097">
    <property type="entry name" value="HisK_dim/P_sf"/>
</dbReference>
<dbReference type="Gene3D" id="1.10.287.130">
    <property type="match status" value="1"/>
</dbReference>
<accession>G8LSD3</accession>
<keyword evidence="10" id="KW-0067">ATP-binding</keyword>
<evidence type="ECO:0000256" key="6">
    <source>
        <dbReference type="ARBA" id="ARBA00022679"/>
    </source>
</evidence>
<dbReference type="HOGENOM" id="CLU_000445_89_6_9"/>
<dbReference type="SMART" id="SM00304">
    <property type="entry name" value="HAMP"/>
    <property type="match status" value="1"/>
</dbReference>
<dbReference type="SMART" id="SM00387">
    <property type="entry name" value="HATPase_c"/>
    <property type="match status" value="1"/>
</dbReference>
<proteinExistence type="predicted"/>
<dbReference type="RefSeq" id="WP_014253826.1">
    <property type="nucleotide sequence ID" value="NC_016627.1"/>
</dbReference>
<evidence type="ECO:0000256" key="14">
    <source>
        <dbReference type="SAM" id="Phobius"/>
    </source>
</evidence>
<dbReference type="SUPFAM" id="SSF47384">
    <property type="entry name" value="Homodimeric domain of signal transducing histidine kinase"/>
    <property type="match status" value="1"/>
</dbReference>
<evidence type="ECO:0000313" key="18">
    <source>
        <dbReference type="Proteomes" id="UP000005435"/>
    </source>
</evidence>
<dbReference type="InterPro" id="IPR029151">
    <property type="entry name" value="Sensor-like_sf"/>
</dbReference>
<evidence type="ECO:0000256" key="7">
    <source>
        <dbReference type="ARBA" id="ARBA00022692"/>
    </source>
</evidence>
<dbReference type="PANTHER" id="PTHR45528">
    <property type="entry name" value="SENSOR HISTIDINE KINASE CPXA"/>
    <property type="match status" value="1"/>
</dbReference>
<dbReference type="eggNOG" id="COG2205">
    <property type="taxonomic scope" value="Bacteria"/>
</dbReference>
<comment type="subcellular location">
    <subcellularLocation>
        <location evidence="2">Cell membrane</location>
        <topology evidence="2">Multi-pass membrane protein</topology>
    </subcellularLocation>
</comment>
<dbReference type="Gene3D" id="1.10.8.500">
    <property type="entry name" value="HAMP domain in histidine kinase"/>
    <property type="match status" value="1"/>
</dbReference>
<sequence length="468" mass="52369">MTELKSVKGRLVGSYLIIILLAVTIFTGILVFLLRQYYYGDLETILSEQAQFAANSYSNYTDIVNLDKNAKKLLDNILVNTYAQVQIIDNDGYVLADSENSLLLGKKVDYPDVTNTLKSKNATKWIGELPLTSERVLSISQPIIINGEIIGIVRLTSTLAEIDNIILKMALFFIVIGAVVVVIVLLVSIFLSITIIKPVKEITNAAEEIALGRLEVRVPKRYDDEVGKLADTLNYMAQELSHHQKLKDDFVASISHELRTPLTSIKGWASTLNSSDFTDMDEIREGLKIIENETDRLVLLVNELLDFSKLASKNTSLKIEDVKIEEFLCEIRNQMNPRAQRQGIKLNLEVEDDLDLIRADRNRLKQVMINILDNSLKYTPEGGEIKISAQSKKEEILISIEDTGVGIPEDDLHRVKEKFYKGRTSFSGNGLGLAICDEIIRLHNGRFEISSILGEGTKVDIFLPAAAL</sequence>
<dbReference type="PROSITE" id="PS50109">
    <property type="entry name" value="HIS_KIN"/>
    <property type="match status" value="1"/>
</dbReference>
<dbReference type="PANTHER" id="PTHR45528:SF1">
    <property type="entry name" value="SENSOR HISTIDINE KINASE CPXA"/>
    <property type="match status" value="1"/>
</dbReference>
<name>G8LSD3_ACECE</name>
<dbReference type="CDD" id="cd06225">
    <property type="entry name" value="HAMP"/>
    <property type="match status" value="1"/>
</dbReference>
<gene>
    <name evidence="17" type="ordered locus">Clocl_0470</name>
</gene>
<dbReference type="SMART" id="SM00388">
    <property type="entry name" value="HisKA"/>
    <property type="match status" value="1"/>
</dbReference>
<protein>
    <recommendedName>
        <fullName evidence="3">histidine kinase</fullName>
        <ecNumber evidence="3">2.7.13.3</ecNumber>
    </recommendedName>
</protein>
<evidence type="ECO:0000256" key="2">
    <source>
        <dbReference type="ARBA" id="ARBA00004651"/>
    </source>
</evidence>
<dbReference type="InterPro" id="IPR050398">
    <property type="entry name" value="HssS/ArlS-like"/>
</dbReference>
<dbReference type="InterPro" id="IPR005467">
    <property type="entry name" value="His_kinase_dom"/>
</dbReference>
<dbReference type="EC" id="2.7.13.3" evidence="3"/>
<keyword evidence="4" id="KW-1003">Cell membrane</keyword>
<keyword evidence="8" id="KW-0547">Nucleotide-binding</keyword>
<comment type="catalytic activity">
    <reaction evidence="1">
        <text>ATP + protein L-histidine = ADP + protein N-phospho-L-histidine.</text>
        <dbReference type="EC" id="2.7.13.3"/>
    </reaction>
</comment>
<dbReference type="SUPFAM" id="SSF158472">
    <property type="entry name" value="HAMP domain-like"/>
    <property type="match status" value="1"/>
</dbReference>
<evidence type="ECO:0000256" key="5">
    <source>
        <dbReference type="ARBA" id="ARBA00022553"/>
    </source>
</evidence>
<evidence type="ECO:0000256" key="3">
    <source>
        <dbReference type="ARBA" id="ARBA00012438"/>
    </source>
</evidence>
<feature type="transmembrane region" description="Helical" evidence="14">
    <location>
        <begin position="170"/>
        <end position="196"/>
    </location>
</feature>
<dbReference type="PROSITE" id="PS50885">
    <property type="entry name" value="HAMP"/>
    <property type="match status" value="1"/>
</dbReference>
<reference evidence="18" key="1">
    <citation type="submission" date="2011-12" db="EMBL/GenBank/DDBJ databases">
        <title>Complete sequence of Clostridium clariflavum DSM 19732.</title>
        <authorList>
            <consortium name="US DOE Joint Genome Institute"/>
            <person name="Lucas S."/>
            <person name="Han J."/>
            <person name="Lapidus A."/>
            <person name="Cheng J.-F."/>
            <person name="Goodwin L."/>
            <person name="Pitluck S."/>
            <person name="Peters L."/>
            <person name="Teshima H."/>
            <person name="Detter J.C."/>
            <person name="Han C."/>
            <person name="Tapia R."/>
            <person name="Land M."/>
            <person name="Hauser L."/>
            <person name="Kyrpides N."/>
            <person name="Ivanova N."/>
            <person name="Pagani I."/>
            <person name="Kitzmiller T."/>
            <person name="Lynd L."/>
            <person name="Izquierdo J."/>
            <person name="Woyke T."/>
        </authorList>
    </citation>
    <scope>NUCLEOTIDE SEQUENCE [LARGE SCALE GENOMIC DNA]</scope>
    <source>
        <strain evidence="18">DSM 19732 / NBRC 101661 / EBR45</strain>
    </source>
</reference>
<dbReference type="CDD" id="cd00082">
    <property type="entry name" value="HisKA"/>
    <property type="match status" value="1"/>
</dbReference>
<organism evidence="17 18">
    <name type="scientific">Acetivibrio clariflavus (strain DSM 19732 / NBRC 101661 / EBR45)</name>
    <name type="common">Clostridium clariflavum</name>
    <dbReference type="NCBI Taxonomy" id="720554"/>
    <lineage>
        <taxon>Bacteria</taxon>
        <taxon>Bacillati</taxon>
        <taxon>Bacillota</taxon>
        <taxon>Clostridia</taxon>
        <taxon>Eubacteriales</taxon>
        <taxon>Oscillospiraceae</taxon>
        <taxon>Acetivibrio</taxon>
    </lineage>
</organism>
<dbReference type="SUPFAM" id="SSF55874">
    <property type="entry name" value="ATPase domain of HSP90 chaperone/DNA topoisomerase II/histidine kinase"/>
    <property type="match status" value="1"/>
</dbReference>
<dbReference type="InterPro" id="IPR003661">
    <property type="entry name" value="HisK_dim/P_dom"/>
</dbReference>
<feature type="transmembrane region" description="Helical" evidence="14">
    <location>
        <begin position="12"/>
        <end position="34"/>
    </location>
</feature>
<feature type="domain" description="Histidine kinase" evidence="15">
    <location>
        <begin position="253"/>
        <end position="467"/>
    </location>
</feature>
<dbReference type="InterPro" id="IPR003594">
    <property type="entry name" value="HATPase_dom"/>
</dbReference>
<evidence type="ECO:0000256" key="12">
    <source>
        <dbReference type="ARBA" id="ARBA00023012"/>
    </source>
</evidence>
<dbReference type="Pfam" id="PF23846">
    <property type="entry name" value="Cache_WalK"/>
    <property type="match status" value="1"/>
</dbReference>
<keyword evidence="6" id="KW-0808">Transferase</keyword>
<dbReference type="Pfam" id="PF02518">
    <property type="entry name" value="HATPase_c"/>
    <property type="match status" value="1"/>
</dbReference>
<dbReference type="FunFam" id="1.10.287.130:FF:000001">
    <property type="entry name" value="Two-component sensor histidine kinase"/>
    <property type="match status" value="1"/>
</dbReference>
<evidence type="ECO:0000256" key="4">
    <source>
        <dbReference type="ARBA" id="ARBA00022475"/>
    </source>
</evidence>
<dbReference type="GO" id="GO:0005524">
    <property type="term" value="F:ATP binding"/>
    <property type="evidence" value="ECO:0007669"/>
    <property type="project" value="UniProtKB-KW"/>
</dbReference>
<dbReference type="Proteomes" id="UP000005435">
    <property type="component" value="Chromosome"/>
</dbReference>
<evidence type="ECO:0000256" key="11">
    <source>
        <dbReference type="ARBA" id="ARBA00022989"/>
    </source>
</evidence>
<evidence type="ECO:0000259" key="16">
    <source>
        <dbReference type="PROSITE" id="PS50885"/>
    </source>
</evidence>
<evidence type="ECO:0000256" key="9">
    <source>
        <dbReference type="ARBA" id="ARBA00022777"/>
    </source>
</evidence>
<keyword evidence="7 14" id="KW-0812">Transmembrane</keyword>
<dbReference type="Gene3D" id="3.30.565.10">
    <property type="entry name" value="Histidine kinase-like ATPase, C-terminal domain"/>
    <property type="match status" value="1"/>
</dbReference>
<dbReference type="EMBL" id="CP003065">
    <property type="protein sequence ID" value="AEV67194.1"/>
    <property type="molecule type" value="Genomic_DNA"/>
</dbReference>
<dbReference type="SUPFAM" id="SSF103190">
    <property type="entry name" value="Sensory domain-like"/>
    <property type="match status" value="1"/>
</dbReference>
<feature type="domain" description="HAMP" evidence="16">
    <location>
        <begin position="193"/>
        <end position="245"/>
    </location>
</feature>
<dbReference type="KEGG" id="ccl:Clocl_0470"/>